<keyword evidence="12 16" id="KW-0135">Cellulose biosynthesis</keyword>
<organism evidence="19 20">
    <name type="scientific">Pseudomonas borbori</name>
    <dbReference type="NCBI Taxonomy" id="289003"/>
    <lineage>
        <taxon>Bacteria</taxon>
        <taxon>Pseudomonadati</taxon>
        <taxon>Pseudomonadota</taxon>
        <taxon>Gammaproteobacteria</taxon>
        <taxon>Pseudomonadales</taxon>
        <taxon>Pseudomonadaceae</taxon>
        <taxon>Pseudomonas</taxon>
    </lineage>
</organism>
<dbReference type="CDD" id="cd06421">
    <property type="entry name" value="CESA_CelA_like"/>
    <property type="match status" value="1"/>
</dbReference>
<dbReference type="Pfam" id="PF07238">
    <property type="entry name" value="PilZ"/>
    <property type="match status" value="1"/>
</dbReference>
<evidence type="ECO:0000256" key="12">
    <source>
        <dbReference type="ARBA" id="ARBA00022916"/>
    </source>
</evidence>
<dbReference type="InterPro" id="IPR001173">
    <property type="entry name" value="Glyco_trans_2-like"/>
</dbReference>
<dbReference type="GO" id="GO:0005886">
    <property type="term" value="C:plasma membrane"/>
    <property type="evidence" value="ECO:0007669"/>
    <property type="project" value="UniProtKB-SubCell"/>
</dbReference>
<evidence type="ECO:0000256" key="6">
    <source>
        <dbReference type="ARBA" id="ARBA00022475"/>
    </source>
</evidence>
<dbReference type="NCBIfam" id="TIGR03030">
    <property type="entry name" value="CelA"/>
    <property type="match status" value="1"/>
</dbReference>
<evidence type="ECO:0000313" key="19">
    <source>
        <dbReference type="EMBL" id="SFP46806.1"/>
    </source>
</evidence>
<feature type="domain" description="PilZ" evidence="18">
    <location>
        <begin position="685"/>
        <end position="783"/>
    </location>
</feature>
<dbReference type="NCBIfam" id="NF008558">
    <property type="entry name" value="PRK11498.1"/>
    <property type="match status" value="1"/>
</dbReference>
<keyword evidence="13 16" id="KW-1133">Transmembrane helix</keyword>
<evidence type="ECO:0000256" key="8">
    <source>
        <dbReference type="ARBA" id="ARBA00022636"/>
    </source>
</evidence>
<feature type="transmembrane region" description="Helical" evidence="16">
    <location>
        <begin position="630"/>
        <end position="648"/>
    </location>
</feature>
<evidence type="ECO:0000259" key="18">
    <source>
        <dbReference type="Pfam" id="PF07238"/>
    </source>
</evidence>
<dbReference type="FunFam" id="3.90.550.10:FF:000061">
    <property type="entry name" value="Cellulose synthase catalytic subunit [UDP-forming]"/>
    <property type="match status" value="1"/>
</dbReference>
<dbReference type="InterPro" id="IPR003919">
    <property type="entry name" value="Cell_synth_A"/>
</dbReference>
<feature type="transmembrane region" description="Helical" evidence="16">
    <location>
        <begin position="660"/>
        <end position="681"/>
    </location>
</feature>
<dbReference type="OrthoDB" id="9806824at2"/>
<keyword evidence="7 16" id="KW-0997">Cell inner membrane</keyword>
<dbReference type="UniPathway" id="UPA00694"/>
<dbReference type="RefSeq" id="WP_090500467.1">
    <property type="nucleotide sequence ID" value="NZ_FOWX01000011.1"/>
</dbReference>
<comment type="subcellular location">
    <subcellularLocation>
        <location evidence="1">Cell inner membrane</location>
        <topology evidence="1">Multi-pass membrane protein</topology>
    </subcellularLocation>
</comment>
<evidence type="ECO:0000256" key="14">
    <source>
        <dbReference type="ARBA" id="ARBA00023136"/>
    </source>
</evidence>
<dbReference type="PRINTS" id="PR01439">
    <property type="entry name" value="CELLSNTHASEA"/>
</dbReference>
<dbReference type="GO" id="GO:0006011">
    <property type="term" value="P:UDP-alpha-D-glucose metabolic process"/>
    <property type="evidence" value="ECO:0007669"/>
    <property type="project" value="InterPro"/>
</dbReference>
<keyword evidence="20" id="KW-1185">Reference proteome</keyword>
<comment type="catalytic activity">
    <reaction evidence="15 16">
        <text>[(1-&gt;4)-beta-D-glucosyl](n) + UDP-alpha-D-glucose = [(1-&gt;4)-beta-D-glucosyl](n+1) + UDP + H(+)</text>
        <dbReference type="Rhea" id="RHEA:19929"/>
        <dbReference type="Rhea" id="RHEA-COMP:10033"/>
        <dbReference type="Rhea" id="RHEA-COMP:10034"/>
        <dbReference type="ChEBI" id="CHEBI:15378"/>
        <dbReference type="ChEBI" id="CHEBI:18246"/>
        <dbReference type="ChEBI" id="CHEBI:58223"/>
        <dbReference type="ChEBI" id="CHEBI:58885"/>
        <dbReference type="EC" id="2.4.1.12"/>
    </reaction>
</comment>
<keyword evidence="6 16" id="KW-1003">Cell membrane</keyword>
<evidence type="ECO:0000256" key="5">
    <source>
        <dbReference type="ARBA" id="ARBA00018714"/>
    </source>
</evidence>
<proteinExistence type="inferred from homology"/>
<dbReference type="GO" id="GO:0035438">
    <property type="term" value="F:cyclic-di-GMP binding"/>
    <property type="evidence" value="ECO:0007669"/>
    <property type="project" value="InterPro"/>
</dbReference>
<gene>
    <name evidence="19" type="ORF">SAMN05216190_1116</name>
</gene>
<evidence type="ECO:0000256" key="15">
    <source>
        <dbReference type="ARBA" id="ARBA00048682"/>
    </source>
</evidence>
<evidence type="ECO:0000256" key="9">
    <source>
        <dbReference type="ARBA" id="ARBA00022676"/>
    </source>
</evidence>
<reference evidence="20" key="1">
    <citation type="submission" date="2016-10" db="EMBL/GenBank/DDBJ databases">
        <authorList>
            <person name="Varghese N."/>
            <person name="Submissions S."/>
        </authorList>
    </citation>
    <scope>NUCLEOTIDE SEQUENCE [LARGE SCALE GENOMIC DNA]</scope>
    <source>
        <strain evidence="20">DSM 17834</strain>
    </source>
</reference>
<dbReference type="SUPFAM" id="SSF53448">
    <property type="entry name" value="Nucleotide-diphospho-sugar transferases"/>
    <property type="match status" value="1"/>
</dbReference>
<evidence type="ECO:0000256" key="1">
    <source>
        <dbReference type="ARBA" id="ARBA00004429"/>
    </source>
</evidence>
<feature type="transmembrane region" description="Helical" evidence="16">
    <location>
        <begin position="165"/>
        <end position="182"/>
    </location>
</feature>
<dbReference type="InterPro" id="IPR029044">
    <property type="entry name" value="Nucleotide-diphossugar_trans"/>
</dbReference>
<dbReference type="GO" id="GO:0030244">
    <property type="term" value="P:cellulose biosynthetic process"/>
    <property type="evidence" value="ECO:0007669"/>
    <property type="project" value="UniProtKB-KW"/>
</dbReference>
<dbReference type="SUPFAM" id="SSF141371">
    <property type="entry name" value="PilZ domain-like"/>
    <property type="match status" value="1"/>
</dbReference>
<evidence type="ECO:0000256" key="2">
    <source>
        <dbReference type="ARBA" id="ARBA00005186"/>
    </source>
</evidence>
<evidence type="ECO:0000256" key="13">
    <source>
        <dbReference type="ARBA" id="ARBA00022989"/>
    </source>
</evidence>
<comment type="similarity">
    <text evidence="3">Belongs to the glycosyltransferase 2 family.</text>
</comment>
<dbReference type="Pfam" id="PF00535">
    <property type="entry name" value="Glycos_transf_2"/>
    <property type="match status" value="1"/>
</dbReference>
<dbReference type="EMBL" id="FOWX01000011">
    <property type="protein sequence ID" value="SFP46806.1"/>
    <property type="molecule type" value="Genomic_DNA"/>
</dbReference>
<dbReference type="InterPro" id="IPR005150">
    <property type="entry name" value="Cellulose_synth"/>
</dbReference>
<comment type="pathway">
    <text evidence="2 16">Glycan metabolism; bacterial cellulose biosynthesis.</text>
</comment>
<dbReference type="AlphaFoldDB" id="A0A1I5QLP2"/>
<keyword evidence="10 16" id="KW-0808">Transferase</keyword>
<dbReference type="EC" id="2.4.1.12" evidence="4 16"/>
<dbReference type="PANTHER" id="PTHR43867:SF2">
    <property type="entry name" value="CELLULOSE SYNTHASE CATALYTIC SUBUNIT A [UDP-FORMING]"/>
    <property type="match status" value="1"/>
</dbReference>
<evidence type="ECO:0000313" key="20">
    <source>
        <dbReference type="Proteomes" id="UP000198784"/>
    </source>
</evidence>
<sequence length="860" mass="96644">MNQRIQPPPVPPGAAKPAPARQPTLLMALVRVLCWTLFTLESASWRWLLAHRRQLYPQACGSRLRPGDPLRVVLQSLWLVLVKPLDRRPQKLTRLANSCLTASSRCRQLLGRSWQRLAARNSSRQISTQPLPERPAGTATWLQLPMLLVALPVLALCITQPLEPYQQALFASLLWLIALGVARFSGRRATLILIVLSILVSSRYFWWRYSSTLNWDDPLDLSCGLLLLAAESYSWLVLILGYMQSIWPLDRQPCPLPRDMANWPSVDIYIPTYNEDLSVVRPTVLAALGIDWPQSKLSIWILDDGKRDEFRRFAAEAGVGYLTRPDNRHAKAGNLNTAMGKTSGEFIAIFDCDHIPTRSFLQLTMGWFLRSPRLGVLQTPHHFLSADPFERNLDNFRRTPNENTLFYGLTQNGNDLWDATFFCGSCAILRRAALESIGGFAVETVTEDAHTSLRLHRHGWTSAYIRIPQAAGLATESLSAHIGQRIRWARGMVQIFRLDNPLSGQGLSLGQRLCYFNAMLHFLSGVPRLIYLTAPLAFLLLHAYIIYAPALLILLFVVPHIVHSTLTNSRIQGRYRHSFWSEIYETVLSWYIARPTSVALINPRKGTFNVTAKGGLIADDLFDWKMAKPFLILAALNLSGLLFGLYRLLWGASDERMTVLISLCWVLYNLIVLGGALAVAAEVRQIRRAHRVDLHLDAGIRLPSGHAYPCTLLNYSDGGVSIQLPRGLNLTLPEVARLSLLLRRGHEEFEFPARGRSITQGILGAELEPMDLRRHGRFVQCTFARADTWARWHDGFAQDHPLSSLHGIVRVGLSGYRQTLLYAPDCLQPLIDFARGSAQWLSSFVPVTPVLGTVQTGSRP</sequence>
<dbReference type="GO" id="GO:0016760">
    <property type="term" value="F:cellulose synthase (UDP-forming) activity"/>
    <property type="evidence" value="ECO:0007669"/>
    <property type="project" value="UniProtKB-EC"/>
</dbReference>
<feature type="transmembrane region" description="Helical" evidence="16">
    <location>
        <begin position="189"/>
        <end position="207"/>
    </location>
</feature>
<evidence type="ECO:0000256" key="11">
    <source>
        <dbReference type="ARBA" id="ARBA00022692"/>
    </source>
</evidence>
<dbReference type="Pfam" id="PF03552">
    <property type="entry name" value="Cellulose_synt"/>
    <property type="match status" value="1"/>
</dbReference>
<dbReference type="InterPro" id="IPR009875">
    <property type="entry name" value="PilZ_domain"/>
</dbReference>
<feature type="domain" description="Glycosyltransferase 2-like" evidence="17">
    <location>
        <begin position="268"/>
        <end position="437"/>
    </location>
</feature>
<dbReference type="Gene3D" id="3.90.550.10">
    <property type="entry name" value="Spore Coat Polysaccharide Biosynthesis Protein SpsA, Chain A"/>
    <property type="match status" value="1"/>
</dbReference>
<dbReference type="Proteomes" id="UP000198784">
    <property type="component" value="Unassembled WGS sequence"/>
</dbReference>
<dbReference type="InterPro" id="IPR050321">
    <property type="entry name" value="Glycosyltr_2/OpgH_subfam"/>
</dbReference>
<dbReference type="PANTHER" id="PTHR43867">
    <property type="entry name" value="CELLULOSE SYNTHASE CATALYTIC SUBUNIT A [UDP-FORMING]"/>
    <property type="match status" value="1"/>
</dbReference>
<keyword evidence="14 16" id="KW-0472">Membrane</keyword>
<dbReference type="Gene3D" id="2.40.10.220">
    <property type="entry name" value="predicted glycosyltransferase like domains"/>
    <property type="match status" value="1"/>
</dbReference>
<comment type="caution">
    <text evidence="16">Lacks conserved residue(s) required for the propagation of feature annotation.</text>
</comment>
<evidence type="ECO:0000259" key="17">
    <source>
        <dbReference type="Pfam" id="PF00535"/>
    </source>
</evidence>
<feature type="transmembrane region" description="Helical" evidence="16">
    <location>
        <begin position="537"/>
        <end position="562"/>
    </location>
</feature>
<evidence type="ECO:0000256" key="10">
    <source>
        <dbReference type="ARBA" id="ARBA00022679"/>
    </source>
</evidence>
<accession>A0A1I5QLP2</accession>
<evidence type="ECO:0000256" key="4">
    <source>
        <dbReference type="ARBA" id="ARBA00012539"/>
    </source>
</evidence>
<comment type="cofactor">
    <cofactor evidence="16">
        <name>Mg(2+)</name>
        <dbReference type="ChEBI" id="CHEBI:18420"/>
    </cofactor>
</comment>
<keyword evidence="9 16" id="KW-0328">Glycosyltransferase</keyword>
<feature type="transmembrane region" description="Helical" evidence="16">
    <location>
        <begin position="219"/>
        <end position="242"/>
    </location>
</feature>
<dbReference type="STRING" id="289003.SAMN05216190_1116"/>
<evidence type="ECO:0000256" key="3">
    <source>
        <dbReference type="ARBA" id="ARBA00006739"/>
    </source>
</evidence>
<evidence type="ECO:0000256" key="16">
    <source>
        <dbReference type="RuleBase" id="RU365020"/>
    </source>
</evidence>
<keyword evidence="11 16" id="KW-0812">Transmembrane</keyword>
<name>A0A1I5QLP2_9PSED</name>
<keyword evidence="8 16" id="KW-0973">c-di-GMP</keyword>
<comment type="function">
    <text evidence="16">Catalytic subunit of cellulose synthase. It polymerizes uridine 5'-diphosphate glucose to cellulose.</text>
</comment>
<protein>
    <recommendedName>
        <fullName evidence="5 16">Cellulose synthase catalytic subunit [UDP-forming]</fullName>
        <ecNumber evidence="4 16">2.4.1.12</ecNumber>
    </recommendedName>
</protein>
<evidence type="ECO:0000256" key="7">
    <source>
        <dbReference type="ARBA" id="ARBA00022519"/>
    </source>
</evidence>